<name>A0ACC6KYY7_9SPHI</name>
<keyword evidence="2" id="KW-1185">Reference proteome</keyword>
<evidence type="ECO:0000313" key="1">
    <source>
        <dbReference type="EMBL" id="MDR6784343.1"/>
    </source>
</evidence>
<dbReference type="EMBL" id="JAVDTF010000002">
    <property type="protein sequence ID" value="MDR6784343.1"/>
    <property type="molecule type" value="Genomic_DNA"/>
</dbReference>
<proteinExistence type="predicted"/>
<organism evidence="1 2">
    <name type="scientific">Pedobacter africanus</name>
    <dbReference type="NCBI Taxonomy" id="151894"/>
    <lineage>
        <taxon>Bacteria</taxon>
        <taxon>Pseudomonadati</taxon>
        <taxon>Bacteroidota</taxon>
        <taxon>Sphingobacteriia</taxon>
        <taxon>Sphingobacteriales</taxon>
        <taxon>Sphingobacteriaceae</taxon>
        <taxon>Pedobacter</taxon>
    </lineage>
</organism>
<protein>
    <submittedName>
        <fullName evidence="1">Uncharacterized protein</fullName>
    </submittedName>
</protein>
<dbReference type="Proteomes" id="UP001246858">
    <property type="component" value="Unassembled WGS sequence"/>
</dbReference>
<gene>
    <name evidence="1" type="ORF">J2X78_002908</name>
</gene>
<accession>A0ACC6KYY7</accession>
<evidence type="ECO:0000313" key="2">
    <source>
        <dbReference type="Proteomes" id="UP001246858"/>
    </source>
</evidence>
<sequence length="249" mass="29219">MKNKIKIEYFVYMMLIVVGCEQKEPLYKGQYKGQAVTIDIETNTTFTSRQIDYFIKLGDLNPVSLNAHTVDLYGRPYSYTIFKNIPYHLIGPDTITYKNRIDNEQISTTMLYIDPQQHDLKSYQAYADFFVKKWPKIEQELHQLKNIYFGTHLIGVVYARRDHFVRYFTGQSNGNPYYFEISPDGVINYQQGIPENNDLNLQNSGLAEKVEMPGEIIRITDTLSCSKDILRQFKDRHGKSMEDYFRIEL</sequence>
<comment type="caution">
    <text evidence="1">The sequence shown here is derived from an EMBL/GenBank/DDBJ whole genome shotgun (WGS) entry which is preliminary data.</text>
</comment>
<reference evidence="1" key="1">
    <citation type="submission" date="2023-07" db="EMBL/GenBank/DDBJ databases">
        <title>Sorghum-associated microbial communities from plants grown in Nebraska, USA.</title>
        <authorList>
            <person name="Schachtman D."/>
        </authorList>
    </citation>
    <scope>NUCLEOTIDE SEQUENCE</scope>
    <source>
        <strain evidence="1">2697</strain>
    </source>
</reference>